<dbReference type="AlphaFoldDB" id="A0A921S1Z3"/>
<feature type="region of interest" description="Disordered" evidence="1">
    <location>
        <begin position="1"/>
        <end position="106"/>
    </location>
</feature>
<dbReference type="Proteomes" id="UP000807115">
    <property type="component" value="Chromosome 1"/>
</dbReference>
<dbReference type="EMBL" id="CM027680">
    <property type="protein sequence ID" value="KAG0549885.1"/>
    <property type="molecule type" value="Genomic_DNA"/>
</dbReference>
<feature type="compositionally biased region" description="Basic and acidic residues" evidence="1">
    <location>
        <begin position="298"/>
        <end position="307"/>
    </location>
</feature>
<accession>A0A921S1Z3</accession>
<feature type="compositionally biased region" description="Basic residues" evidence="1">
    <location>
        <begin position="1"/>
        <end position="12"/>
    </location>
</feature>
<feature type="compositionally biased region" description="Low complexity" evidence="1">
    <location>
        <begin position="173"/>
        <end position="248"/>
    </location>
</feature>
<organism evidence="2 3">
    <name type="scientific">Sorghum bicolor</name>
    <name type="common">Sorghum</name>
    <name type="synonym">Sorghum vulgare</name>
    <dbReference type="NCBI Taxonomy" id="4558"/>
    <lineage>
        <taxon>Eukaryota</taxon>
        <taxon>Viridiplantae</taxon>
        <taxon>Streptophyta</taxon>
        <taxon>Embryophyta</taxon>
        <taxon>Tracheophyta</taxon>
        <taxon>Spermatophyta</taxon>
        <taxon>Magnoliopsida</taxon>
        <taxon>Liliopsida</taxon>
        <taxon>Poales</taxon>
        <taxon>Poaceae</taxon>
        <taxon>PACMAD clade</taxon>
        <taxon>Panicoideae</taxon>
        <taxon>Andropogonodae</taxon>
        <taxon>Andropogoneae</taxon>
        <taxon>Sorghinae</taxon>
        <taxon>Sorghum</taxon>
    </lineage>
</organism>
<evidence type="ECO:0000256" key="1">
    <source>
        <dbReference type="SAM" id="MobiDB-lite"/>
    </source>
</evidence>
<protein>
    <submittedName>
        <fullName evidence="2">Uncharacterized protein</fullName>
    </submittedName>
</protein>
<comment type="caution">
    <text evidence="2">The sequence shown here is derived from an EMBL/GenBank/DDBJ whole genome shotgun (WGS) entry which is preliminary data.</text>
</comment>
<proteinExistence type="predicted"/>
<feature type="compositionally biased region" description="Low complexity" evidence="1">
    <location>
        <begin position="288"/>
        <end position="297"/>
    </location>
</feature>
<reference evidence="2" key="2">
    <citation type="submission" date="2020-10" db="EMBL/GenBank/DDBJ databases">
        <authorList>
            <person name="Cooper E.A."/>
            <person name="Brenton Z.W."/>
            <person name="Flinn B.S."/>
            <person name="Jenkins J."/>
            <person name="Shu S."/>
            <person name="Flowers D."/>
            <person name="Luo F."/>
            <person name="Wang Y."/>
            <person name="Xia P."/>
            <person name="Barry K."/>
            <person name="Daum C."/>
            <person name="Lipzen A."/>
            <person name="Yoshinaga Y."/>
            <person name="Schmutz J."/>
            <person name="Saski C."/>
            <person name="Vermerris W."/>
            <person name="Kresovich S."/>
        </authorList>
    </citation>
    <scope>NUCLEOTIDE SEQUENCE</scope>
</reference>
<evidence type="ECO:0000313" key="2">
    <source>
        <dbReference type="EMBL" id="KAG0549885.1"/>
    </source>
</evidence>
<gene>
    <name evidence="2" type="ORF">BDA96_01G292900</name>
</gene>
<reference evidence="2" key="1">
    <citation type="journal article" date="2019" name="BMC Genomics">
        <title>A new reference genome for Sorghum bicolor reveals high levels of sequence similarity between sweet and grain genotypes: implications for the genetics of sugar metabolism.</title>
        <authorList>
            <person name="Cooper E.A."/>
            <person name="Brenton Z.W."/>
            <person name="Flinn B.S."/>
            <person name="Jenkins J."/>
            <person name="Shu S."/>
            <person name="Flowers D."/>
            <person name="Luo F."/>
            <person name="Wang Y."/>
            <person name="Xia P."/>
            <person name="Barry K."/>
            <person name="Daum C."/>
            <person name="Lipzen A."/>
            <person name="Yoshinaga Y."/>
            <person name="Schmutz J."/>
            <person name="Saski C."/>
            <person name="Vermerris W."/>
            <person name="Kresovich S."/>
        </authorList>
    </citation>
    <scope>NUCLEOTIDE SEQUENCE</scope>
</reference>
<feature type="region of interest" description="Disordered" evidence="1">
    <location>
        <begin position="173"/>
        <end position="258"/>
    </location>
</feature>
<evidence type="ECO:0000313" key="3">
    <source>
        <dbReference type="Proteomes" id="UP000807115"/>
    </source>
</evidence>
<name>A0A921S1Z3_SORBI</name>
<sequence length="322" mass="35682">MPPPSHRPRRSYRPPPMTRRGRERARADHASVAEAPVAKRKGKGLPHPVPASEVPVANKPKTGDAPMSIAELPRSGVATASRHCRPRGPRYPTPGRRRRRPNATAAQHVKCANGDLPFNRLFRNKAQKANGKSTEVFCNQALQASNGKKGELSYGDEVPMMRLLVSPLVVRPRSPSLGLQRSPSRSLQRSPSPRRSPSCSPWRSQSRSPWRSPSRSPWRSSPRNPWTSSARSPRTSPARSPQSGAAHSGSHDHSKPRKLRSAIWKDMDPIYQDGKVIQGRCKHCYESRCSPSPSRTSSRTEIERADLRNPTPCIETPARVCG</sequence>
<feature type="region of interest" description="Disordered" evidence="1">
    <location>
        <begin position="288"/>
        <end position="308"/>
    </location>
</feature>